<keyword evidence="5" id="KW-1185">Reference proteome</keyword>
<keyword evidence="2" id="KW-0812">Transmembrane</keyword>
<dbReference type="EMBL" id="CP036501">
    <property type="protein sequence ID" value="UZP73284.1"/>
    <property type="molecule type" value="Genomic_DNA"/>
</dbReference>
<dbReference type="PRINTS" id="PR00326">
    <property type="entry name" value="GTP1OBG"/>
</dbReference>
<name>A0ABY6Q2X5_9GAMM</name>
<feature type="transmembrane region" description="Helical" evidence="2">
    <location>
        <begin position="270"/>
        <end position="294"/>
    </location>
</feature>
<evidence type="ECO:0000256" key="1">
    <source>
        <dbReference type="ARBA" id="ARBA00031200"/>
    </source>
</evidence>
<feature type="transmembrane region" description="Helical" evidence="2">
    <location>
        <begin position="387"/>
        <end position="410"/>
    </location>
</feature>
<dbReference type="InterPro" id="IPR005225">
    <property type="entry name" value="Small_GTP-bd"/>
</dbReference>
<evidence type="ECO:0000259" key="3">
    <source>
        <dbReference type="PROSITE" id="PS51711"/>
    </source>
</evidence>
<feature type="transmembrane region" description="Helical" evidence="2">
    <location>
        <begin position="449"/>
        <end position="468"/>
    </location>
</feature>
<feature type="transmembrane region" description="Helical" evidence="2">
    <location>
        <begin position="349"/>
        <end position="375"/>
    </location>
</feature>
<dbReference type="Pfam" id="PF07664">
    <property type="entry name" value="FeoB_C"/>
    <property type="match status" value="1"/>
</dbReference>
<dbReference type="InterPro" id="IPR011642">
    <property type="entry name" value="Gate_dom"/>
</dbReference>
<evidence type="ECO:0000256" key="2">
    <source>
        <dbReference type="SAM" id="Phobius"/>
    </source>
</evidence>
<feature type="transmembrane region" description="Helical" evidence="2">
    <location>
        <begin position="210"/>
        <end position="233"/>
    </location>
</feature>
<evidence type="ECO:0000313" key="4">
    <source>
        <dbReference type="EMBL" id="UZP73284.1"/>
    </source>
</evidence>
<dbReference type="InterPro" id="IPR006073">
    <property type="entry name" value="GTP-bd"/>
</dbReference>
<dbReference type="Pfam" id="PF07670">
    <property type="entry name" value="Gate"/>
    <property type="match status" value="2"/>
</dbReference>
<accession>A0ABY6Q2X5</accession>
<feature type="transmembrane region" description="Helical" evidence="2">
    <location>
        <begin position="546"/>
        <end position="571"/>
    </location>
</feature>
<dbReference type="Gene3D" id="3.40.50.300">
    <property type="entry name" value="P-loop containing nucleotide triphosphate hydrolases"/>
    <property type="match status" value="1"/>
</dbReference>
<protein>
    <recommendedName>
        <fullName evidence="1">Ferrous iron transport protein B</fullName>
    </recommendedName>
</protein>
<dbReference type="InterPro" id="IPR027417">
    <property type="entry name" value="P-loop_NTPase"/>
</dbReference>
<feature type="transmembrane region" description="Helical" evidence="2">
    <location>
        <begin position="245"/>
        <end position="263"/>
    </location>
</feature>
<dbReference type="PANTHER" id="PTHR43185:SF1">
    <property type="entry name" value="FE(2+) TRANSPORTER FEOB"/>
    <property type="match status" value="1"/>
</dbReference>
<dbReference type="InterPro" id="IPR030389">
    <property type="entry name" value="G_FEOB_dom"/>
</dbReference>
<dbReference type="InterPro" id="IPR011640">
    <property type="entry name" value="Fe2_transport_prot_B_C"/>
</dbReference>
<keyword evidence="2" id="KW-1133">Transmembrane helix</keyword>
<feature type="domain" description="FeoB-type G" evidence="3">
    <location>
        <begin position="1"/>
        <end position="170"/>
    </location>
</feature>
<reference evidence="4 5" key="1">
    <citation type="submission" date="2019-02" db="EMBL/GenBank/DDBJ databases">
        <title>Halieaceae_genomes.</title>
        <authorList>
            <person name="Li S.-H."/>
        </authorList>
    </citation>
    <scope>NUCLEOTIDE SEQUENCE [LARGE SCALE GENOMIC DNA]</scope>
    <source>
        <strain evidence="4 5">JH123</strain>
    </source>
</reference>
<feature type="transmembrane region" description="Helical" evidence="2">
    <location>
        <begin position="583"/>
        <end position="606"/>
    </location>
</feature>
<dbReference type="InterPro" id="IPR050860">
    <property type="entry name" value="FeoB_GTPase"/>
</dbReference>
<keyword evidence="2" id="KW-0472">Membrane</keyword>
<evidence type="ECO:0000313" key="5">
    <source>
        <dbReference type="Proteomes" id="UP001317963"/>
    </source>
</evidence>
<dbReference type="PANTHER" id="PTHR43185">
    <property type="entry name" value="FERROUS IRON TRANSPORT PROTEIN B"/>
    <property type="match status" value="1"/>
</dbReference>
<sequence length="607" mass="64429">MKNILLVGAPNSGKSALFNQLTGLSHKVANYPGITVDVGTGALRADARLTVWDFPGTYSLTAVSGEEQVAIDTLRTALKSEEQAVVAMVCDATRLEKSATYCLQVARECAQAQKPFLVLLNMMDVIESDGLDMDVQGLSKALGVPVFPVSARTGKGLSEVEAVLVSSTPEISTWGDTPDALISGTATQIAERFAPKGDLLVRRQAKLDNWLLGTLSGGVAFVMIMTLFFQAIFTWAAPLMDGVESIVIAIGSWASSVLPDGVLADFVNDAIFGGLGAFLVFAPLVFILTMIVGALEDSGYLARAALICHRPLSFFGLSGKSFVPLLSGVACAIPAIYAARTMSSRQERLLTYVAIPLMPCSARLPVYALLIAILIPDETVLGGIIGWQGLAMSGIYFFGIMTALIVAAVVSRMGDTATSSQAFILELPAYRMPALKPIVSKSLDRVVHFIRKAGSVIFAVTVVVWFLGYFPNGGEDLSSSWLAALGRFIEPVFSPLGLDWRYGVAIIASFLAREVFVGTLGTIFGIESADEDPASLADQIAASGLTAASGVALVVFFTIALQCVSTVALLAREAKSARFAVQLLLGYLVLAWLVAWLVYSLVSLLLL</sequence>
<dbReference type="Proteomes" id="UP001317963">
    <property type="component" value="Chromosome"/>
</dbReference>
<gene>
    <name evidence="4" type="ORF">E0F26_00395</name>
</gene>
<dbReference type="PROSITE" id="PS51711">
    <property type="entry name" value="G_FEOB"/>
    <property type="match status" value="1"/>
</dbReference>
<dbReference type="RefSeq" id="WP_279242062.1">
    <property type="nucleotide sequence ID" value="NZ_CP036501.1"/>
</dbReference>
<feature type="transmembrane region" description="Helical" evidence="2">
    <location>
        <begin position="314"/>
        <end position="337"/>
    </location>
</feature>
<organism evidence="4 5">
    <name type="scientific">Candidatus Paraluminiphilus aquimaris</name>
    <dbReference type="NCBI Taxonomy" id="2518994"/>
    <lineage>
        <taxon>Bacteria</taxon>
        <taxon>Pseudomonadati</taxon>
        <taxon>Pseudomonadota</taxon>
        <taxon>Gammaproteobacteria</taxon>
        <taxon>Cellvibrionales</taxon>
        <taxon>Halieaceae</taxon>
        <taxon>Candidatus Paraluminiphilus</taxon>
    </lineage>
</organism>
<dbReference type="NCBIfam" id="TIGR00231">
    <property type="entry name" value="small_GTP"/>
    <property type="match status" value="1"/>
</dbReference>
<dbReference type="Pfam" id="PF02421">
    <property type="entry name" value="FeoB_N"/>
    <property type="match status" value="1"/>
</dbReference>
<proteinExistence type="predicted"/>
<dbReference type="SUPFAM" id="SSF52540">
    <property type="entry name" value="P-loop containing nucleoside triphosphate hydrolases"/>
    <property type="match status" value="1"/>
</dbReference>